<evidence type="ECO:0000256" key="1">
    <source>
        <dbReference type="ARBA" id="ARBA00008987"/>
    </source>
</evidence>
<dbReference type="PROSITE" id="PS51352">
    <property type="entry name" value="THIOREDOXIN_2"/>
    <property type="match status" value="1"/>
</dbReference>
<comment type="caution">
    <text evidence="8">The sequence shown here is derived from an EMBL/GenBank/DDBJ whole genome shotgun (WGS) entry which is preliminary data.</text>
</comment>
<evidence type="ECO:0000313" key="9">
    <source>
        <dbReference type="Proteomes" id="UP001165069"/>
    </source>
</evidence>
<dbReference type="Pfam" id="PF00085">
    <property type="entry name" value="Thioredoxin"/>
    <property type="match status" value="1"/>
</dbReference>
<dbReference type="EMBL" id="BSDE01000003">
    <property type="protein sequence ID" value="GLH73450.1"/>
    <property type="molecule type" value="Genomic_DNA"/>
</dbReference>
<keyword evidence="5" id="KW-0676">Redox-active center</keyword>
<keyword evidence="2" id="KW-0813">Transport</keyword>
<dbReference type="PRINTS" id="PR00421">
    <property type="entry name" value="THIOREDOXIN"/>
</dbReference>
<dbReference type="InterPro" id="IPR036249">
    <property type="entry name" value="Thioredoxin-like_sf"/>
</dbReference>
<keyword evidence="9" id="KW-1185">Reference proteome</keyword>
<dbReference type="Proteomes" id="UP001165069">
    <property type="component" value="Unassembled WGS sequence"/>
</dbReference>
<evidence type="ECO:0000256" key="4">
    <source>
        <dbReference type="ARBA" id="ARBA00023157"/>
    </source>
</evidence>
<protein>
    <recommendedName>
        <fullName evidence="6">Thioredoxin</fullName>
    </recommendedName>
</protein>
<evidence type="ECO:0000256" key="6">
    <source>
        <dbReference type="PIRNR" id="PIRNR000077"/>
    </source>
</evidence>
<evidence type="ECO:0000256" key="2">
    <source>
        <dbReference type="ARBA" id="ARBA00022448"/>
    </source>
</evidence>
<dbReference type="SUPFAM" id="SSF52833">
    <property type="entry name" value="Thioredoxin-like"/>
    <property type="match status" value="1"/>
</dbReference>
<dbReference type="Gene3D" id="3.40.30.10">
    <property type="entry name" value="Glutaredoxin"/>
    <property type="match status" value="1"/>
</dbReference>
<proteinExistence type="inferred from homology"/>
<keyword evidence="4" id="KW-1015">Disulfide bond</keyword>
<dbReference type="InterPro" id="IPR005746">
    <property type="entry name" value="Thioredoxin"/>
</dbReference>
<comment type="similarity">
    <text evidence="1 6">Belongs to the thioredoxin family.</text>
</comment>
<evidence type="ECO:0000259" key="7">
    <source>
        <dbReference type="PROSITE" id="PS51352"/>
    </source>
</evidence>
<accession>A0ABQ5QF27</accession>
<sequence length="105" mass="11381">MSQLKIVESRDFSTTIASGTVLVDFGAPWCAPCKALEPLLCRLGDEFEGRLSIVKVDVDATPDLAEQCGIMSVPALMLFKDGKRVAGRTGPQTLDQLRTFVQPVL</sequence>
<dbReference type="InterPro" id="IPR013766">
    <property type="entry name" value="Thioredoxin_domain"/>
</dbReference>
<evidence type="ECO:0000313" key="8">
    <source>
        <dbReference type="EMBL" id="GLH73450.1"/>
    </source>
</evidence>
<dbReference type="PANTHER" id="PTHR45663">
    <property type="entry name" value="GEO12009P1"/>
    <property type="match status" value="1"/>
</dbReference>
<organism evidence="8 9">
    <name type="scientific">Geothrix limicola</name>
    <dbReference type="NCBI Taxonomy" id="2927978"/>
    <lineage>
        <taxon>Bacteria</taxon>
        <taxon>Pseudomonadati</taxon>
        <taxon>Acidobacteriota</taxon>
        <taxon>Holophagae</taxon>
        <taxon>Holophagales</taxon>
        <taxon>Holophagaceae</taxon>
        <taxon>Geothrix</taxon>
    </lineage>
</organism>
<gene>
    <name evidence="8" type="primary">trxA</name>
    <name evidence="8" type="ORF">GETHLI_19520</name>
</gene>
<evidence type="ECO:0000256" key="3">
    <source>
        <dbReference type="ARBA" id="ARBA00022982"/>
    </source>
</evidence>
<feature type="domain" description="Thioredoxin" evidence="7">
    <location>
        <begin position="1"/>
        <end position="105"/>
    </location>
</feature>
<name>A0ABQ5QF27_9BACT</name>
<reference evidence="8 9" key="1">
    <citation type="journal article" date="2023" name="Antonie Van Leeuwenhoek">
        <title>Mesoterricola silvestris gen. nov., sp. nov., Mesoterricola sediminis sp. nov., Geothrix oryzae sp. nov., Geothrix edaphica sp. nov., Geothrix rubra sp. nov., and Geothrix limicola sp. nov., six novel members of Acidobacteriota isolated from soils.</title>
        <authorList>
            <person name="Itoh H."/>
            <person name="Sugisawa Y."/>
            <person name="Mise K."/>
            <person name="Xu Z."/>
            <person name="Kuniyasu M."/>
            <person name="Ushijima N."/>
            <person name="Kawano K."/>
            <person name="Kobayashi E."/>
            <person name="Shiratori Y."/>
            <person name="Masuda Y."/>
            <person name="Senoo K."/>
        </authorList>
    </citation>
    <scope>NUCLEOTIDE SEQUENCE [LARGE SCALE GENOMIC DNA]</scope>
    <source>
        <strain evidence="8 9">Red804</strain>
    </source>
</reference>
<dbReference type="CDD" id="cd02947">
    <property type="entry name" value="TRX_family"/>
    <property type="match status" value="1"/>
</dbReference>
<evidence type="ECO:0000256" key="5">
    <source>
        <dbReference type="ARBA" id="ARBA00023284"/>
    </source>
</evidence>
<dbReference type="PIRSF" id="PIRSF000077">
    <property type="entry name" value="Thioredoxin"/>
    <property type="match status" value="1"/>
</dbReference>
<dbReference type="RefSeq" id="WP_285574532.1">
    <property type="nucleotide sequence ID" value="NZ_BSDE01000003.1"/>
</dbReference>
<dbReference type="PANTHER" id="PTHR45663:SF11">
    <property type="entry name" value="GEO12009P1"/>
    <property type="match status" value="1"/>
</dbReference>
<keyword evidence="3" id="KW-0249">Electron transport</keyword>